<comment type="caution">
    <text evidence="1">The sequence shown here is derived from an EMBL/GenBank/DDBJ whole genome shotgun (WGS) entry which is preliminary data.</text>
</comment>
<evidence type="ECO:0000313" key="1">
    <source>
        <dbReference type="EMBL" id="GHD33726.1"/>
    </source>
</evidence>
<gene>
    <name evidence="1" type="ORF">GCM10007053_18470</name>
</gene>
<dbReference type="InterPro" id="IPR036736">
    <property type="entry name" value="ACP-like_sf"/>
</dbReference>
<evidence type="ECO:0000313" key="2">
    <source>
        <dbReference type="Proteomes" id="UP000644693"/>
    </source>
</evidence>
<dbReference type="RefSeq" id="WP_189477520.1">
    <property type="nucleotide sequence ID" value="NZ_BMYM01000002.1"/>
</dbReference>
<dbReference type="Gene3D" id="1.10.1200.10">
    <property type="entry name" value="ACP-like"/>
    <property type="match status" value="1"/>
</dbReference>
<reference evidence="1" key="2">
    <citation type="submission" date="2020-09" db="EMBL/GenBank/DDBJ databases">
        <authorList>
            <person name="Sun Q."/>
            <person name="Kim S."/>
        </authorList>
    </citation>
    <scope>NUCLEOTIDE SEQUENCE</scope>
    <source>
        <strain evidence="1">KCTC 23430</strain>
    </source>
</reference>
<evidence type="ECO:0008006" key="3">
    <source>
        <dbReference type="Google" id="ProtNLM"/>
    </source>
</evidence>
<name>A0A918XIG6_9GAMM</name>
<keyword evidence="2" id="KW-1185">Reference proteome</keyword>
<proteinExistence type="predicted"/>
<dbReference type="Proteomes" id="UP000644693">
    <property type="component" value="Unassembled WGS sequence"/>
</dbReference>
<accession>A0A918XIG6</accession>
<dbReference type="EMBL" id="BMYM01000002">
    <property type="protein sequence ID" value="GHD33726.1"/>
    <property type="molecule type" value="Genomic_DNA"/>
</dbReference>
<dbReference type="AlphaFoldDB" id="A0A918XIG6"/>
<sequence length="81" mass="9249">MENREKLKELMLDILLIDEDEFSFELKREDVETWDSLGVVSVAVGIQDTFGYHPSTDEATALDSVDKIIELLESNGIQFEQ</sequence>
<dbReference type="SUPFAM" id="SSF47336">
    <property type="entry name" value="ACP-like"/>
    <property type="match status" value="1"/>
</dbReference>
<reference evidence="1" key="1">
    <citation type="journal article" date="2014" name="Int. J. Syst. Evol. Microbiol.">
        <title>Complete genome sequence of Corynebacterium casei LMG S-19264T (=DSM 44701T), isolated from a smear-ripened cheese.</title>
        <authorList>
            <consortium name="US DOE Joint Genome Institute (JGI-PGF)"/>
            <person name="Walter F."/>
            <person name="Albersmeier A."/>
            <person name="Kalinowski J."/>
            <person name="Ruckert C."/>
        </authorList>
    </citation>
    <scope>NUCLEOTIDE SEQUENCE</scope>
    <source>
        <strain evidence="1">KCTC 23430</strain>
    </source>
</reference>
<protein>
    <recommendedName>
        <fullName evidence="3">Acyl carrier protein</fullName>
    </recommendedName>
</protein>
<organism evidence="1 2">
    <name type="scientific">Parahalioglobus pacificus</name>
    <dbReference type="NCBI Taxonomy" id="930806"/>
    <lineage>
        <taxon>Bacteria</taxon>
        <taxon>Pseudomonadati</taxon>
        <taxon>Pseudomonadota</taxon>
        <taxon>Gammaproteobacteria</taxon>
        <taxon>Cellvibrionales</taxon>
        <taxon>Halieaceae</taxon>
        <taxon>Parahalioglobus</taxon>
    </lineage>
</organism>